<gene>
    <name evidence="3" type="ORF">EBQ26_12260</name>
</gene>
<name>A0A3M6PV61_9BURK</name>
<keyword evidence="3" id="KW-0012">Acyltransferase</keyword>
<dbReference type="GO" id="GO:0016747">
    <property type="term" value="F:acyltransferase activity, transferring groups other than amino-acyl groups"/>
    <property type="evidence" value="ECO:0007669"/>
    <property type="project" value="InterPro"/>
</dbReference>
<organism evidence="3 4">
    <name type="scientific">Allofranklinella schreckenbergeri</name>
    <dbReference type="NCBI Taxonomy" id="1076744"/>
    <lineage>
        <taxon>Bacteria</taxon>
        <taxon>Pseudomonadati</taxon>
        <taxon>Pseudomonadota</taxon>
        <taxon>Betaproteobacteria</taxon>
        <taxon>Burkholderiales</taxon>
        <taxon>Comamonadaceae</taxon>
        <taxon>Allofranklinella</taxon>
    </lineage>
</organism>
<dbReference type="EMBL" id="RDQM01000023">
    <property type="protein sequence ID" value="RMW94626.1"/>
    <property type="molecule type" value="Genomic_DNA"/>
</dbReference>
<evidence type="ECO:0000256" key="1">
    <source>
        <dbReference type="SAM" id="Phobius"/>
    </source>
</evidence>
<keyword evidence="1" id="KW-1133">Transmembrane helix</keyword>
<evidence type="ECO:0000313" key="3">
    <source>
        <dbReference type="EMBL" id="RMW94626.1"/>
    </source>
</evidence>
<accession>A0A3M6PV61</accession>
<keyword evidence="1" id="KW-0472">Membrane</keyword>
<keyword evidence="3" id="KW-0808">Transferase</keyword>
<dbReference type="InterPro" id="IPR050879">
    <property type="entry name" value="Acyltransferase_3"/>
</dbReference>
<dbReference type="AlphaFoldDB" id="A0A3M6PV61"/>
<dbReference type="GO" id="GO:0016020">
    <property type="term" value="C:membrane"/>
    <property type="evidence" value="ECO:0007669"/>
    <property type="project" value="TreeGrafter"/>
</dbReference>
<feature type="transmembrane region" description="Helical" evidence="1">
    <location>
        <begin position="47"/>
        <end position="75"/>
    </location>
</feature>
<feature type="transmembrane region" description="Helical" evidence="1">
    <location>
        <begin position="277"/>
        <end position="296"/>
    </location>
</feature>
<dbReference type="PANTHER" id="PTHR23028">
    <property type="entry name" value="ACETYLTRANSFERASE"/>
    <property type="match status" value="1"/>
</dbReference>
<feature type="transmembrane region" description="Helical" evidence="1">
    <location>
        <begin position="155"/>
        <end position="171"/>
    </location>
</feature>
<dbReference type="RefSeq" id="WP_122239523.1">
    <property type="nucleotide sequence ID" value="NZ_RDQM01000023.1"/>
</dbReference>
<protein>
    <submittedName>
        <fullName evidence="3">Acyltransferase</fullName>
    </submittedName>
</protein>
<sequence>MNKLAKTHFQRNFGLDVLRTLAISVVLMNHGFLGFFIAPGLVKWEGWTAALSACAVFSIEWLFVLSGFLIGSMMIRSFETQPQWWLSARDFWLRRWFRTVPNYYLFLFVSAIFAWLGIGDGEFELSFLFFSQNLITAQTQPYFFSESWSLALDEWFYFLMPLLLGLTALLFRLPRHAQFWAVALTLITIPTILRFCDAAPSDFLMWDAHVRRVTIMHLDATGWGVAAAILNRWHPQWWTRNIRRKALIGLGLTLGSVIAMCHFVLTDWQSVAAGRLNDLALITTPSVATVLALPWLSNLPGNSRAARWISAKVGDYAYSSYLCHMPLLALMLHAFETMHWSPNFYWVILAMLVWLILVFFLSALVFHNFEKPVSDLRDRFTKRVYSGPFERGEYSGGFSTRLSCAGDIHHDESKDK</sequence>
<feature type="transmembrane region" description="Helical" evidence="1">
    <location>
        <begin position="178"/>
        <end position="195"/>
    </location>
</feature>
<dbReference type="PANTHER" id="PTHR23028:SF53">
    <property type="entry name" value="ACYL_TRANSF_3 DOMAIN-CONTAINING PROTEIN"/>
    <property type="match status" value="1"/>
</dbReference>
<feature type="transmembrane region" description="Helical" evidence="1">
    <location>
        <begin position="246"/>
        <end position="265"/>
    </location>
</feature>
<feature type="transmembrane region" description="Helical" evidence="1">
    <location>
        <begin position="316"/>
        <end position="335"/>
    </location>
</feature>
<dbReference type="InterPro" id="IPR002656">
    <property type="entry name" value="Acyl_transf_3_dom"/>
</dbReference>
<feature type="transmembrane region" description="Helical" evidence="1">
    <location>
        <begin position="347"/>
        <end position="369"/>
    </location>
</feature>
<feature type="transmembrane region" description="Helical" evidence="1">
    <location>
        <begin position="21"/>
        <end position="41"/>
    </location>
</feature>
<feature type="domain" description="Acyltransferase 3" evidence="2">
    <location>
        <begin position="13"/>
        <end position="361"/>
    </location>
</feature>
<reference evidence="3 4" key="1">
    <citation type="submission" date="2018-10" db="EMBL/GenBank/DDBJ databases">
        <title>Comamonadaceae CDC group NO-1 genome sequencing and assembly.</title>
        <authorList>
            <person name="Bernier A.-M."/>
            <person name="Bernard K."/>
        </authorList>
    </citation>
    <scope>NUCLEOTIDE SEQUENCE [LARGE SCALE GENOMIC DNA]</scope>
    <source>
        <strain evidence="3 4">NML970147</strain>
    </source>
</reference>
<feature type="transmembrane region" description="Helical" evidence="1">
    <location>
        <begin position="215"/>
        <end position="234"/>
    </location>
</feature>
<evidence type="ECO:0000313" key="4">
    <source>
        <dbReference type="Proteomes" id="UP000267521"/>
    </source>
</evidence>
<feature type="transmembrane region" description="Helical" evidence="1">
    <location>
        <begin position="96"/>
        <end position="118"/>
    </location>
</feature>
<proteinExistence type="predicted"/>
<dbReference type="Pfam" id="PF01757">
    <property type="entry name" value="Acyl_transf_3"/>
    <property type="match status" value="1"/>
</dbReference>
<dbReference type="Proteomes" id="UP000267521">
    <property type="component" value="Unassembled WGS sequence"/>
</dbReference>
<comment type="caution">
    <text evidence="3">The sequence shown here is derived from an EMBL/GenBank/DDBJ whole genome shotgun (WGS) entry which is preliminary data.</text>
</comment>
<evidence type="ECO:0000259" key="2">
    <source>
        <dbReference type="Pfam" id="PF01757"/>
    </source>
</evidence>
<dbReference type="GO" id="GO:0009103">
    <property type="term" value="P:lipopolysaccharide biosynthetic process"/>
    <property type="evidence" value="ECO:0007669"/>
    <property type="project" value="TreeGrafter"/>
</dbReference>
<keyword evidence="1" id="KW-0812">Transmembrane</keyword>